<proteinExistence type="predicted"/>
<sequence>FYDYSDFTDMIKINEGGFGKIEKAKWKSFGLTVALKSLKVNANSDEFIKEPLNRLLEKAIFNQQITFYNYTEFSDTIKSVKDFKASWKNYGIMVTLSYLNDKNFKKDVIQEFINKFLYVSVVATKVQNIKA</sequence>
<keyword evidence="2" id="KW-1185">Reference proteome</keyword>
<dbReference type="Proteomes" id="UP000789920">
    <property type="component" value="Unassembled WGS sequence"/>
</dbReference>
<comment type="caution">
    <text evidence="1">The sequence shown here is derived from an EMBL/GenBank/DDBJ whole genome shotgun (WGS) entry which is preliminary data.</text>
</comment>
<evidence type="ECO:0000313" key="1">
    <source>
        <dbReference type="EMBL" id="CAG8589219.1"/>
    </source>
</evidence>
<evidence type="ECO:0000313" key="2">
    <source>
        <dbReference type="Proteomes" id="UP000789920"/>
    </source>
</evidence>
<gene>
    <name evidence="1" type="ORF">RPERSI_LOCUS5466</name>
</gene>
<dbReference type="EMBL" id="CAJVQC010008189">
    <property type="protein sequence ID" value="CAG8589219.1"/>
    <property type="molecule type" value="Genomic_DNA"/>
</dbReference>
<name>A0ACA9MFI2_9GLOM</name>
<accession>A0ACA9MFI2</accession>
<feature type="non-terminal residue" evidence="1">
    <location>
        <position position="1"/>
    </location>
</feature>
<organism evidence="1 2">
    <name type="scientific">Racocetra persica</name>
    <dbReference type="NCBI Taxonomy" id="160502"/>
    <lineage>
        <taxon>Eukaryota</taxon>
        <taxon>Fungi</taxon>
        <taxon>Fungi incertae sedis</taxon>
        <taxon>Mucoromycota</taxon>
        <taxon>Glomeromycotina</taxon>
        <taxon>Glomeromycetes</taxon>
        <taxon>Diversisporales</taxon>
        <taxon>Gigasporaceae</taxon>
        <taxon>Racocetra</taxon>
    </lineage>
</organism>
<protein>
    <submittedName>
        <fullName evidence="1">1362_t:CDS:1</fullName>
    </submittedName>
</protein>
<reference evidence="1" key="1">
    <citation type="submission" date="2021-06" db="EMBL/GenBank/DDBJ databases">
        <authorList>
            <person name="Kallberg Y."/>
            <person name="Tangrot J."/>
            <person name="Rosling A."/>
        </authorList>
    </citation>
    <scope>NUCLEOTIDE SEQUENCE</scope>
    <source>
        <strain evidence="1">MA461A</strain>
    </source>
</reference>